<dbReference type="InterPro" id="IPR016032">
    <property type="entry name" value="Sig_transdc_resp-reg_C-effctor"/>
</dbReference>
<dbReference type="PRINTS" id="PR00038">
    <property type="entry name" value="HTHLUXR"/>
</dbReference>
<reference evidence="3" key="1">
    <citation type="journal article" date="2019" name="Int. J. Syst. Evol. Microbiol.">
        <title>The Global Catalogue of Microorganisms (GCM) 10K type strain sequencing project: providing services to taxonomists for standard genome sequencing and annotation.</title>
        <authorList>
            <consortium name="The Broad Institute Genomics Platform"/>
            <consortium name="The Broad Institute Genome Sequencing Center for Infectious Disease"/>
            <person name="Wu L."/>
            <person name="Ma J."/>
        </authorList>
    </citation>
    <scope>NUCLEOTIDE SEQUENCE [LARGE SCALE GENOMIC DNA]</scope>
    <source>
        <strain evidence="3">CGMCC 1.6784</strain>
    </source>
</reference>
<evidence type="ECO:0000259" key="1">
    <source>
        <dbReference type="PROSITE" id="PS00622"/>
    </source>
</evidence>
<dbReference type="PROSITE" id="PS00622">
    <property type="entry name" value="HTH_LUXR_1"/>
    <property type="match status" value="1"/>
</dbReference>
<dbReference type="Gene3D" id="1.10.10.10">
    <property type="entry name" value="Winged helix-like DNA-binding domain superfamily/Winged helix DNA-binding domain"/>
    <property type="match status" value="1"/>
</dbReference>
<evidence type="ECO:0000313" key="3">
    <source>
        <dbReference type="Proteomes" id="UP000605099"/>
    </source>
</evidence>
<dbReference type="InterPro" id="IPR036388">
    <property type="entry name" value="WH-like_DNA-bd_sf"/>
</dbReference>
<name>A0ABQ2JNQ4_9SPHN</name>
<keyword evidence="3" id="KW-1185">Reference proteome</keyword>
<dbReference type="Proteomes" id="UP000605099">
    <property type="component" value="Unassembled WGS sequence"/>
</dbReference>
<dbReference type="InterPro" id="IPR000792">
    <property type="entry name" value="Tscrpt_reg_LuxR_C"/>
</dbReference>
<dbReference type="RefSeq" id="WP_188820138.1">
    <property type="nucleotide sequence ID" value="NZ_BMLK01000011.1"/>
</dbReference>
<dbReference type="EMBL" id="BMLK01000011">
    <property type="protein sequence ID" value="GGN52578.1"/>
    <property type="molecule type" value="Genomic_DNA"/>
</dbReference>
<sequence length="230" mass="26074">MRHSPLSIEPALSFMPKFEEALTMAETELSDFHAHFGSQVSGVLKILSRHAPHRSHLVFLPDARLYQYLLREISGEGGEGTVELEREIERIKHVEKIVAQKDENGRPSHLRYRDKILLLKDSSGAIYDARLAYVPRSESSLDLDLYLVSVAPGERSHAIFEAADVIDEIGLTGKELDIIRFLSTGKDVQIIARELSVTPHTIRQHLKSIFRKTNTCRQLEIVLNFSTFIC</sequence>
<organism evidence="2 3">
    <name type="scientific">Novosphingobium indicum</name>
    <dbReference type="NCBI Taxonomy" id="462949"/>
    <lineage>
        <taxon>Bacteria</taxon>
        <taxon>Pseudomonadati</taxon>
        <taxon>Pseudomonadota</taxon>
        <taxon>Alphaproteobacteria</taxon>
        <taxon>Sphingomonadales</taxon>
        <taxon>Sphingomonadaceae</taxon>
        <taxon>Novosphingobium</taxon>
    </lineage>
</organism>
<feature type="domain" description="HTH luxR-type" evidence="1">
    <location>
        <begin position="185"/>
        <end position="212"/>
    </location>
</feature>
<proteinExistence type="predicted"/>
<dbReference type="SUPFAM" id="SSF46894">
    <property type="entry name" value="C-terminal effector domain of the bipartite response regulators"/>
    <property type="match status" value="1"/>
</dbReference>
<evidence type="ECO:0000313" key="2">
    <source>
        <dbReference type="EMBL" id="GGN52578.1"/>
    </source>
</evidence>
<gene>
    <name evidence="2" type="ORF">GCM10011349_26280</name>
</gene>
<dbReference type="Pfam" id="PF00196">
    <property type="entry name" value="GerE"/>
    <property type="match status" value="1"/>
</dbReference>
<comment type="caution">
    <text evidence="2">The sequence shown here is derived from an EMBL/GenBank/DDBJ whole genome shotgun (WGS) entry which is preliminary data.</text>
</comment>
<accession>A0ABQ2JNQ4</accession>
<dbReference type="SMART" id="SM00421">
    <property type="entry name" value="HTH_LUXR"/>
    <property type="match status" value="1"/>
</dbReference>
<protein>
    <recommendedName>
        <fullName evidence="1">HTH luxR-type domain-containing protein</fullName>
    </recommendedName>
</protein>